<name>A0A7Y9LLN5_9BURK</name>
<dbReference type="Pfam" id="PF03466">
    <property type="entry name" value="LysR_substrate"/>
    <property type="match status" value="1"/>
</dbReference>
<dbReference type="GO" id="GO:0005829">
    <property type="term" value="C:cytosol"/>
    <property type="evidence" value="ECO:0007669"/>
    <property type="project" value="TreeGrafter"/>
</dbReference>
<dbReference type="InterPro" id="IPR000847">
    <property type="entry name" value="LysR_HTH_N"/>
</dbReference>
<feature type="domain" description="HTH lysR-type" evidence="5">
    <location>
        <begin position="111"/>
        <end position="166"/>
    </location>
</feature>
<evidence type="ECO:0000313" key="6">
    <source>
        <dbReference type="EMBL" id="NYE81405.1"/>
    </source>
</evidence>
<keyword evidence="2" id="KW-0805">Transcription regulation</keyword>
<keyword evidence="4" id="KW-0804">Transcription</keyword>
<dbReference type="GO" id="GO:0003677">
    <property type="term" value="F:DNA binding"/>
    <property type="evidence" value="ECO:0007669"/>
    <property type="project" value="UniProtKB-KW"/>
</dbReference>
<sequence>MRTLTPHLKKLRAVRAVAEHGSTARAAASLFLSQPAVARAVRDVEALLDMTLFDRSARGMELTELGQVLDARLKRAFAQLRAADRGVTQLAAGHRLAHHRSESQLETQAGYRHLSILMALDAAGSESRCAEALGISQPAVTQAIAQLEHLAGVRLFHRSARGMRLTEPGDALLRHARLLWFELDSASADLASRVGQLQGRVVIGTLPFSTGLFVPRAVERLLANHPAVNVTIVDGTYETLLHRLRHAELDMVIGALRQPPPADDLHQEPLFDDELAVVVRQGHPLQGRMLRGLADLVHASWILPMPNTPAQSAFERAFHSDGLSPPTSGLQVNSPALTQALLMESDRVVLMSPRQISREVKAGLLALLPVTVRMTTRAIGLTTRTDYLPSPGVAFLLDALRDTAADLG</sequence>
<proteinExistence type="inferred from homology"/>
<evidence type="ECO:0000256" key="1">
    <source>
        <dbReference type="ARBA" id="ARBA00009437"/>
    </source>
</evidence>
<reference evidence="6 7" key="1">
    <citation type="submission" date="2020-07" db="EMBL/GenBank/DDBJ databases">
        <title>Genomic Encyclopedia of Type Strains, Phase IV (KMG-V): Genome sequencing to study the core and pangenomes of soil and plant-associated prokaryotes.</title>
        <authorList>
            <person name="Whitman W."/>
        </authorList>
    </citation>
    <scope>NUCLEOTIDE SEQUENCE [LARGE SCALE GENOMIC DNA]</scope>
    <source>
        <strain evidence="6 7">SAS40</strain>
    </source>
</reference>
<dbReference type="InterPro" id="IPR036390">
    <property type="entry name" value="WH_DNA-bd_sf"/>
</dbReference>
<dbReference type="PANTHER" id="PTHR30419">
    <property type="entry name" value="HTH-TYPE TRANSCRIPTIONAL REGULATOR YBHD"/>
    <property type="match status" value="1"/>
</dbReference>
<evidence type="ECO:0000256" key="2">
    <source>
        <dbReference type="ARBA" id="ARBA00023015"/>
    </source>
</evidence>
<evidence type="ECO:0000256" key="3">
    <source>
        <dbReference type="ARBA" id="ARBA00023125"/>
    </source>
</evidence>
<organism evidence="6 7">
    <name type="scientific">Pigmentiphaga litoralis</name>
    <dbReference type="NCBI Taxonomy" id="516702"/>
    <lineage>
        <taxon>Bacteria</taxon>
        <taxon>Pseudomonadati</taxon>
        <taxon>Pseudomonadota</taxon>
        <taxon>Betaproteobacteria</taxon>
        <taxon>Burkholderiales</taxon>
        <taxon>Alcaligenaceae</taxon>
        <taxon>Pigmentiphaga</taxon>
    </lineage>
</organism>
<dbReference type="PRINTS" id="PR00039">
    <property type="entry name" value="HTHLYSR"/>
</dbReference>
<dbReference type="InterPro" id="IPR036388">
    <property type="entry name" value="WH-like_DNA-bd_sf"/>
</dbReference>
<protein>
    <submittedName>
        <fullName evidence="6">LysR family transcriptional regulator of gallate degradation</fullName>
    </submittedName>
</protein>
<dbReference type="EMBL" id="JACBYR010000001">
    <property type="protein sequence ID" value="NYE81405.1"/>
    <property type="molecule type" value="Genomic_DNA"/>
</dbReference>
<keyword evidence="7" id="KW-1185">Reference proteome</keyword>
<gene>
    <name evidence="6" type="ORF">FHW18_000676</name>
</gene>
<dbReference type="PANTHER" id="PTHR30419:SF8">
    <property type="entry name" value="NITROGEN ASSIMILATION TRANSCRIPTIONAL ACTIVATOR-RELATED"/>
    <property type="match status" value="1"/>
</dbReference>
<evidence type="ECO:0000256" key="4">
    <source>
        <dbReference type="ARBA" id="ARBA00023163"/>
    </source>
</evidence>
<dbReference type="SUPFAM" id="SSF53850">
    <property type="entry name" value="Periplasmic binding protein-like II"/>
    <property type="match status" value="1"/>
</dbReference>
<dbReference type="InterPro" id="IPR005119">
    <property type="entry name" value="LysR_subst-bd"/>
</dbReference>
<dbReference type="InterPro" id="IPR050950">
    <property type="entry name" value="HTH-type_LysR_regulators"/>
</dbReference>
<evidence type="ECO:0000313" key="7">
    <source>
        <dbReference type="Proteomes" id="UP000542125"/>
    </source>
</evidence>
<dbReference type="SUPFAM" id="SSF46785">
    <property type="entry name" value="Winged helix' DNA-binding domain"/>
    <property type="match status" value="2"/>
</dbReference>
<dbReference type="Pfam" id="PF00126">
    <property type="entry name" value="HTH_1"/>
    <property type="match status" value="2"/>
</dbReference>
<dbReference type="RefSeq" id="WP_179583398.1">
    <property type="nucleotide sequence ID" value="NZ_JACBYR010000001.1"/>
</dbReference>
<evidence type="ECO:0000259" key="5">
    <source>
        <dbReference type="PROSITE" id="PS50931"/>
    </source>
</evidence>
<keyword evidence="3" id="KW-0238">DNA-binding</keyword>
<feature type="domain" description="HTH lysR-type" evidence="5">
    <location>
        <begin position="6"/>
        <end position="63"/>
    </location>
</feature>
<dbReference type="GO" id="GO:0003700">
    <property type="term" value="F:DNA-binding transcription factor activity"/>
    <property type="evidence" value="ECO:0007669"/>
    <property type="project" value="InterPro"/>
</dbReference>
<dbReference type="Gene3D" id="1.10.10.10">
    <property type="entry name" value="Winged helix-like DNA-binding domain superfamily/Winged helix DNA-binding domain"/>
    <property type="match status" value="2"/>
</dbReference>
<comment type="similarity">
    <text evidence="1">Belongs to the LysR transcriptional regulatory family.</text>
</comment>
<dbReference type="PROSITE" id="PS50931">
    <property type="entry name" value="HTH_LYSR"/>
    <property type="match status" value="2"/>
</dbReference>
<comment type="caution">
    <text evidence="6">The sequence shown here is derived from an EMBL/GenBank/DDBJ whole genome shotgun (WGS) entry which is preliminary data.</text>
</comment>
<dbReference type="AlphaFoldDB" id="A0A7Y9LLN5"/>
<dbReference type="Gene3D" id="3.40.190.10">
    <property type="entry name" value="Periplasmic binding protein-like II"/>
    <property type="match status" value="2"/>
</dbReference>
<dbReference type="Proteomes" id="UP000542125">
    <property type="component" value="Unassembled WGS sequence"/>
</dbReference>
<accession>A0A7Y9LLN5</accession>